<dbReference type="InterPro" id="IPR035906">
    <property type="entry name" value="MetI-like_sf"/>
</dbReference>
<proteinExistence type="inferred from homology"/>
<dbReference type="Pfam" id="PF00528">
    <property type="entry name" value="BPD_transp_1"/>
    <property type="match status" value="1"/>
</dbReference>
<accession>A0A101P4W6</accession>
<evidence type="ECO:0000256" key="4">
    <source>
        <dbReference type="ARBA" id="ARBA00022692"/>
    </source>
</evidence>
<organism evidence="9 10">
    <name type="scientific">Streptomyces yokosukanensis</name>
    <dbReference type="NCBI Taxonomy" id="67386"/>
    <lineage>
        <taxon>Bacteria</taxon>
        <taxon>Bacillati</taxon>
        <taxon>Actinomycetota</taxon>
        <taxon>Actinomycetes</taxon>
        <taxon>Kitasatosporales</taxon>
        <taxon>Streptomycetaceae</taxon>
        <taxon>Streptomyces</taxon>
    </lineage>
</organism>
<evidence type="ECO:0000313" key="10">
    <source>
        <dbReference type="Proteomes" id="UP000053127"/>
    </source>
</evidence>
<dbReference type="AlphaFoldDB" id="A0A101P4W6"/>
<gene>
    <name evidence="9" type="ORF">AQI95_18815</name>
</gene>
<comment type="caution">
    <text evidence="9">The sequence shown here is derived from an EMBL/GenBank/DDBJ whole genome shotgun (WGS) entry which is preliminary data.</text>
</comment>
<keyword evidence="2 7" id="KW-0813">Transport</keyword>
<dbReference type="EMBL" id="LMWN01000024">
    <property type="protein sequence ID" value="KUN04973.1"/>
    <property type="molecule type" value="Genomic_DNA"/>
</dbReference>
<feature type="transmembrane region" description="Helical" evidence="7">
    <location>
        <begin position="172"/>
        <end position="192"/>
    </location>
</feature>
<evidence type="ECO:0000256" key="3">
    <source>
        <dbReference type="ARBA" id="ARBA00022475"/>
    </source>
</evidence>
<feature type="transmembrane region" description="Helical" evidence="7">
    <location>
        <begin position="129"/>
        <end position="149"/>
    </location>
</feature>
<dbReference type="GO" id="GO:0055085">
    <property type="term" value="P:transmembrane transport"/>
    <property type="evidence" value="ECO:0007669"/>
    <property type="project" value="InterPro"/>
</dbReference>
<evidence type="ECO:0000256" key="7">
    <source>
        <dbReference type="RuleBase" id="RU363032"/>
    </source>
</evidence>
<name>A0A101P4W6_9ACTN</name>
<evidence type="ECO:0000313" key="9">
    <source>
        <dbReference type="EMBL" id="KUN04973.1"/>
    </source>
</evidence>
<dbReference type="PROSITE" id="PS50928">
    <property type="entry name" value="ABC_TM1"/>
    <property type="match status" value="1"/>
</dbReference>
<dbReference type="STRING" id="67386.AQI95_18815"/>
<evidence type="ECO:0000256" key="5">
    <source>
        <dbReference type="ARBA" id="ARBA00022989"/>
    </source>
</evidence>
<evidence type="ECO:0000256" key="2">
    <source>
        <dbReference type="ARBA" id="ARBA00022448"/>
    </source>
</evidence>
<dbReference type="Gene3D" id="1.10.3720.10">
    <property type="entry name" value="MetI-like"/>
    <property type="match status" value="1"/>
</dbReference>
<keyword evidence="5 7" id="KW-1133">Transmembrane helix</keyword>
<comment type="subcellular location">
    <subcellularLocation>
        <location evidence="1 7">Cell membrane</location>
        <topology evidence="1 7">Multi-pass membrane protein</topology>
    </subcellularLocation>
</comment>
<evidence type="ECO:0000256" key="1">
    <source>
        <dbReference type="ARBA" id="ARBA00004651"/>
    </source>
</evidence>
<feature type="transmembrane region" description="Helical" evidence="7">
    <location>
        <begin position="232"/>
        <end position="258"/>
    </location>
</feature>
<feature type="transmembrane region" description="Helical" evidence="7">
    <location>
        <begin position="96"/>
        <end position="117"/>
    </location>
</feature>
<keyword evidence="6 7" id="KW-0472">Membrane</keyword>
<dbReference type="SUPFAM" id="SSF161098">
    <property type="entry name" value="MetI-like"/>
    <property type="match status" value="1"/>
</dbReference>
<keyword evidence="10" id="KW-1185">Reference proteome</keyword>
<dbReference type="InterPro" id="IPR051393">
    <property type="entry name" value="ABC_transporter_permease"/>
</dbReference>
<evidence type="ECO:0000259" key="8">
    <source>
        <dbReference type="PROSITE" id="PS50928"/>
    </source>
</evidence>
<reference evidence="9 10" key="1">
    <citation type="submission" date="2015-10" db="EMBL/GenBank/DDBJ databases">
        <title>Draft genome sequence of Streptomyces yokosukanensis DSM 40224, type strain for the species Streptomyces yokosukanensis.</title>
        <authorList>
            <person name="Ruckert C."/>
            <person name="Winkler A."/>
            <person name="Kalinowski J."/>
            <person name="Kampfer P."/>
            <person name="Glaeser S."/>
        </authorList>
    </citation>
    <scope>NUCLEOTIDE SEQUENCE [LARGE SCALE GENOMIC DNA]</scope>
    <source>
        <strain evidence="9 10">DSM 40224</strain>
    </source>
</reference>
<dbReference type="PANTHER" id="PTHR30193:SF44">
    <property type="entry name" value="LACTOSE TRANSPORT SYSTEM PERMEASE PROTEIN LACF"/>
    <property type="match status" value="1"/>
</dbReference>
<feature type="transmembrane region" description="Helical" evidence="7">
    <location>
        <begin position="284"/>
        <end position="307"/>
    </location>
</feature>
<dbReference type="PANTHER" id="PTHR30193">
    <property type="entry name" value="ABC TRANSPORTER PERMEASE PROTEIN"/>
    <property type="match status" value="1"/>
</dbReference>
<dbReference type="CDD" id="cd06261">
    <property type="entry name" value="TM_PBP2"/>
    <property type="match status" value="1"/>
</dbReference>
<feature type="transmembrane region" description="Helical" evidence="7">
    <location>
        <begin position="32"/>
        <end position="54"/>
    </location>
</feature>
<evidence type="ECO:0000256" key="6">
    <source>
        <dbReference type="ARBA" id="ARBA00023136"/>
    </source>
</evidence>
<dbReference type="SUPFAM" id="SSF160964">
    <property type="entry name" value="MalF N-terminal region-like"/>
    <property type="match status" value="1"/>
</dbReference>
<dbReference type="Proteomes" id="UP000053127">
    <property type="component" value="Unassembled WGS sequence"/>
</dbReference>
<dbReference type="GO" id="GO:0005886">
    <property type="term" value="C:plasma membrane"/>
    <property type="evidence" value="ECO:0007669"/>
    <property type="project" value="UniProtKB-SubCell"/>
</dbReference>
<keyword evidence="4 7" id="KW-0812">Transmembrane</keyword>
<comment type="similarity">
    <text evidence="7">Belongs to the binding-protein-dependent transport system permease family.</text>
</comment>
<feature type="domain" description="ABC transmembrane type-1" evidence="8">
    <location>
        <begin position="92"/>
        <end position="305"/>
    </location>
</feature>
<dbReference type="InterPro" id="IPR000515">
    <property type="entry name" value="MetI-like"/>
</dbReference>
<sequence>MNTPTGAGKGAGSVTTVADVRRPGGNPAAGQGAWFLVLPALIPILVFSVGPLLYGVLLAFTDAQSGRTQATRWTGALNFQDLLHDTLFWESFRIGLVWAVGVTVPQFLLALGLALLLSQDLRLRGLARALAIVPWAMPEVVVGIMWRLVYNPDAGILNETLRDLGLGDGHDWLSGLATALPAVIVVGVWAGLPQTTVALLAGLQNVPRELHEAAAIDGAGALRRFRAVTWPALRPVALAITALNLIWNLNSFALVYVLTGGGPGGKTRLPSLFAYEEAFRYGQFGYAAAMGCVLVAVVSVLLAVFLAGRLRGGADA</sequence>
<protein>
    <submittedName>
        <fullName evidence="9">Transporter</fullName>
    </submittedName>
</protein>
<keyword evidence="3" id="KW-1003">Cell membrane</keyword>